<proteinExistence type="predicted"/>
<accession>A0A9P7TWG6</accession>
<evidence type="ECO:0000313" key="2">
    <source>
        <dbReference type="EMBL" id="KAG6119176.1"/>
    </source>
</evidence>
<name>A0A9P7TWG6_9HYPO</name>
<dbReference type="AlphaFoldDB" id="A0A9P7TWG6"/>
<evidence type="ECO:0000256" key="1">
    <source>
        <dbReference type="SAM" id="MobiDB-lite"/>
    </source>
</evidence>
<feature type="region of interest" description="Disordered" evidence="1">
    <location>
        <begin position="133"/>
        <end position="177"/>
    </location>
</feature>
<dbReference type="EMBL" id="SRQM01000084">
    <property type="protein sequence ID" value="KAG6119176.1"/>
    <property type="molecule type" value="Genomic_DNA"/>
</dbReference>
<keyword evidence="3" id="KW-1185">Reference proteome</keyword>
<comment type="caution">
    <text evidence="2">The sequence shown here is derived from an EMBL/GenBank/DDBJ whole genome shotgun (WGS) entry which is preliminary data.</text>
</comment>
<organism evidence="2 3">
    <name type="scientific">Claviceps humidiphila</name>
    <dbReference type="NCBI Taxonomy" id="1294629"/>
    <lineage>
        <taxon>Eukaryota</taxon>
        <taxon>Fungi</taxon>
        <taxon>Dikarya</taxon>
        <taxon>Ascomycota</taxon>
        <taxon>Pezizomycotina</taxon>
        <taxon>Sordariomycetes</taxon>
        <taxon>Hypocreomycetidae</taxon>
        <taxon>Hypocreales</taxon>
        <taxon>Clavicipitaceae</taxon>
        <taxon>Claviceps</taxon>
    </lineage>
</organism>
<sequence length="177" mass="19746">MSTIDLDKDFIDEGGEEFGPKELVAAFITQLYSAMVRKGLQYGYIDTGEAMVFLHIGDDISRVEYHLSCPRSDVRGDDKKMHLSAVSQLFAFVVQAIQAPNITKDWEIAATELPIWNEQYVNPLKDVMSSFEVPEEKSDPYKSSSSLDETAGHKTVITRTASKSAHQPPDDVSNEEV</sequence>
<evidence type="ECO:0000313" key="3">
    <source>
        <dbReference type="Proteomes" id="UP000732380"/>
    </source>
</evidence>
<dbReference type="Proteomes" id="UP000732380">
    <property type="component" value="Unassembled WGS sequence"/>
</dbReference>
<reference evidence="2 3" key="1">
    <citation type="journal article" date="2020" name="bioRxiv">
        <title>Whole genome comparisons of ergot fungi reveals the divergence and evolution of species within the genus Claviceps are the result of varying mechanisms driving genome evolution and host range expansion.</title>
        <authorList>
            <person name="Wyka S.A."/>
            <person name="Mondo S.J."/>
            <person name="Liu M."/>
            <person name="Dettman J."/>
            <person name="Nalam V."/>
            <person name="Broders K.D."/>
        </authorList>
    </citation>
    <scope>NUCLEOTIDE SEQUENCE [LARGE SCALE GENOMIC DNA]</scope>
    <source>
        <strain evidence="2 3">LM576</strain>
    </source>
</reference>
<gene>
    <name evidence="2" type="ORF">E4U13_007933</name>
</gene>
<protein>
    <submittedName>
        <fullName evidence="2">Uncharacterized protein</fullName>
    </submittedName>
</protein>